<sequence>MGFAKSDSTTSRRAALGYLGAGGGVLAASALLSACTGVQEGQRSTGTFPDTPDWRFVFVNHVTTNSFFVPTRTGLADAAALLGIPEPQWTGSENGNVAQMASAMETALNGKADGIAISLTDNNAFVELTKRALAAGIPVLAYNANAAGNHPLAYVGQDLYLSGFKMGQRIAEKVTSGEILVGISQPGGNNVQPRLDGIVDALKQAAPGVTVRSVNTGAEQAGELNAMTAAYTGNPGVQGIYAVDAGSTAACASLITDRGLTGRVGGGGFDLLDETVQGVASGALDFTIDQSPYLQGFLSVLYLYLYRLSGTLVAPPVTDTGLTFVTKENAGPYATAGSKFQGGPNNTLVPMPPSIPLPPPSALTR</sequence>
<dbReference type="AlphaFoldDB" id="A0A344L5M5"/>
<proteinExistence type="inferred from homology"/>
<accession>A0A344L5M5</accession>
<dbReference type="Pfam" id="PF13407">
    <property type="entry name" value="Peripla_BP_4"/>
    <property type="match status" value="1"/>
</dbReference>
<evidence type="ECO:0000313" key="5">
    <source>
        <dbReference type="EMBL" id="AXB43349.1"/>
    </source>
</evidence>
<keyword evidence="6" id="KW-1185">Reference proteome</keyword>
<evidence type="ECO:0000256" key="3">
    <source>
        <dbReference type="SAM" id="MobiDB-lite"/>
    </source>
</evidence>
<feature type="domain" description="Periplasmic binding protein" evidence="4">
    <location>
        <begin position="56"/>
        <end position="304"/>
    </location>
</feature>
<evidence type="ECO:0000256" key="2">
    <source>
        <dbReference type="ARBA" id="ARBA00007639"/>
    </source>
</evidence>
<evidence type="ECO:0000259" key="4">
    <source>
        <dbReference type="Pfam" id="PF13407"/>
    </source>
</evidence>
<dbReference type="PANTHER" id="PTHR30036:SF7">
    <property type="entry name" value="ABC TRANSPORTER PERIPLASMIC-BINDING PROTEIN YPHF"/>
    <property type="match status" value="1"/>
</dbReference>
<feature type="compositionally biased region" description="Pro residues" evidence="3">
    <location>
        <begin position="350"/>
        <end position="365"/>
    </location>
</feature>
<comment type="subcellular location">
    <subcellularLocation>
        <location evidence="1">Cell envelope</location>
    </subcellularLocation>
</comment>
<dbReference type="Proteomes" id="UP000250434">
    <property type="component" value="Chromosome"/>
</dbReference>
<dbReference type="InterPro" id="IPR050555">
    <property type="entry name" value="Bact_Solute-Bind_Prot2"/>
</dbReference>
<dbReference type="InterPro" id="IPR025997">
    <property type="entry name" value="SBP_2_dom"/>
</dbReference>
<dbReference type="PROSITE" id="PS51257">
    <property type="entry name" value="PROKAR_LIPOPROTEIN"/>
    <property type="match status" value="1"/>
</dbReference>
<name>A0A344L5M5_9PSEU</name>
<dbReference type="EMBL" id="CP015163">
    <property type="protein sequence ID" value="AXB43349.1"/>
    <property type="molecule type" value="Genomic_DNA"/>
</dbReference>
<organism evidence="5 6">
    <name type="scientific">Amycolatopsis albispora</name>
    <dbReference type="NCBI Taxonomy" id="1804986"/>
    <lineage>
        <taxon>Bacteria</taxon>
        <taxon>Bacillati</taxon>
        <taxon>Actinomycetota</taxon>
        <taxon>Actinomycetes</taxon>
        <taxon>Pseudonocardiales</taxon>
        <taxon>Pseudonocardiaceae</taxon>
        <taxon>Amycolatopsis</taxon>
    </lineage>
</organism>
<dbReference type="GO" id="GO:0030246">
    <property type="term" value="F:carbohydrate binding"/>
    <property type="evidence" value="ECO:0007669"/>
    <property type="project" value="TreeGrafter"/>
</dbReference>
<dbReference type="GO" id="GO:0030288">
    <property type="term" value="C:outer membrane-bounded periplasmic space"/>
    <property type="evidence" value="ECO:0007669"/>
    <property type="project" value="TreeGrafter"/>
</dbReference>
<reference evidence="5 6" key="1">
    <citation type="submission" date="2016-04" db="EMBL/GenBank/DDBJ databases">
        <title>Complete genome sequence and analysis of deep-sea sediment isolate, Amycolatopsis sp. WP1.</title>
        <authorList>
            <person name="Wang H."/>
            <person name="Chen S."/>
            <person name="Wu Q."/>
        </authorList>
    </citation>
    <scope>NUCLEOTIDE SEQUENCE [LARGE SCALE GENOMIC DNA]</scope>
    <source>
        <strain evidence="5 6">WP1</strain>
    </source>
</reference>
<dbReference type="SUPFAM" id="SSF53822">
    <property type="entry name" value="Periplasmic binding protein-like I"/>
    <property type="match status" value="1"/>
</dbReference>
<dbReference type="Gene3D" id="3.40.50.2300">
    <property type="match status" value="2"/>
</dbReference>
<dbReference type="PANTHER" id="PTHR30036">
    <property type="entry name" value="D-XYLOSE-BINDING PERIPLASMIC PROTEIN"/>
    <property type="match status" value="1"/>
</dbReference>
<dbReference type="OrthoDB" id="257716at2"/>
<protein>
    <submittedName>
        <fullName evidence="5">Sugar ABC transporter substrate-binding protein</fullName>
    </submittedName>
</protein>
<evidence type="ECO:0000256" key="1">
    <source>
        <dbReference type="ARBA" id="ARBA00004196"/>
    </source>
</evidence>
<feature type="region of interest" description="Disordered" evidence="3">
    <location>
        <begin position="335"/>
        <end position="365"/>
    </location>
</feature>
<dbReference type="RefSeq" id="WP_113692593.1">
    <property type="nucleotide sequence ID" value="NZ_CP015163.1"/>
</dbReference>
<dbReference type="KEGG" id="aab:A4R43_12960"/>
<gene>
    <name evidence="5" type="ORF">A4R43_12960</name>
</gene>
<dbReference type="InterPro" id="IPR028082">
    <property type="entry name" value="Peripla_BP_I"/>
</dbReference>
<comment type="similarity">
    <text evidence="2">Belongs to the bacterial solute-binding protein 2 family.</text>
</comment>
<evidence type="ECO:0000313" key="6">
    <source>
        <dbReference type="Proteomes" id="UP000250434"/>
    </source>
</evidence>